<evidence type="ECO:0000256" key="2">
    <source>
        <dbReference type="ARBA" id="ARBA00022777"/>
    </source>
</evidence>
<dbReference type="InterPro" id="IPR003594">
    <property type="entry name" value="HATPase_dom"/>
</dbReference>
<dbReference type="Gene3D" id="3.30.565.10">
    <property type="entry name" value="Histidine kinase-like ATPase, C-terminal domain"/>
    <property type="match status" value="1"/>
</dbReference>
<evidence type="ECO:0000256" key="1">
    <source>
        <dbReference type="ARBA" id="ARBA00022679"/>
    </source>
</evidence>
<feature type="transmembrane region" description="Helical" evidence="5">
    <location>
        <begin position="138"/>
        <end position="157"/>
    </location>
</feature>
<dbReference type="InterPro" id="IPR050482">
    <property type="entry name" value="Sensor_HK_TwoCompSys"/>
</dbReference>
<dbReference type="InterPro" id="IPR036890">
    <property type="entry name" value="HATPase_C_sf"/>
</dbReference>
<dbReference type="PANTHER" id="PTHR24421:SF62">
    <property type="entry name" value="SENSORY TRANSDUCTION HISTIDINE KINASE"/>
    <property type="match status" value="1"/>
</dbReference>
<dbReference type="Pfam" id="PF02518">
    <property type="entry name" value="HATPase_c"/>
    <property type="match status" value="1"/>
</dbReference>
<reference evidence="7" key="1">
    <citation type="submission" date="2024-05" db="EMBL/GenBank/DDBJ databases">
        <title>Herbiconiux sp. A18JL235.</title>
        <authorList>
            <person name="Zhang G."/>
        </authorList>
    </citation>
    <scope>NUCLEOTIDE SEQUENCE</scope>
    <source>
        <strain evidence="7">A18JL235</strain>
    </source>
</reference>
<name>A0AB39BJY3_9MICO</name>
<dbReference type="InterPro" id="IPR017205">
    <property type="entry name" value="Sig_transdc_His_kinase_ChrS"/>
</dbReference>
<accession>A0AB39BJY3</accession>
<dbReference type="PIRSF" id="PIRSF037434">
    <property type="entry name" value="STHK_ChrS"/>
    <property type="match status" value="1"/>
</dbReference>
<dbReference type="SMART" id="SM00387">
    <property type="entry name" value="HATPase_c"/>
    <property type="match status" value="1"/>
</dbReference>
<protein>
    <submittedName>
        <fullName evidence="7">Sensor histidine kinase</fullName>
    </submittedName>
</protein>
<keyword evidence="4" id="KW-0175">Coiled coil</keyword>
<feature type="domain" description="Histidine kinase" evidence="6">
    <location>
        <begin position="297"/>
        <end position="399"/>
    </location>
</feature>
<keyword evidence="3" id="KW-0902">Two-component regulatory system</keyword>
<feature type="transmembrane region" description="Helical" evidence="5">
    <location>
        <begin position="41"/>
        <end position="60"/>
    </location>
</feature>
<dbReference type="GO" id="GO:0000155">
    <property type="term" value="F:phosphorelay sensor kinase activity"/>
    <property type="evidence" value="ECO:0007669"/>
    <property type="project" value="InterPro"/>
</dbReference>
<keyword evidence="5" id="KW-0812">Transmembrane</keyword>
<evidence type="ECO:0000259" key="6">
    <source>
        <dbReference type="PROSITE" id="PS50109"/>
    </source>
</evidence>
<dbReference type="RefSeq" id="WP_368498878.1">
    <property type="nucleotide sequence ID" value="NZ_CP162511.1"/>
</dbReference>
<dbReference type="PROSITE" id="PS50109">
    <property type="entry name" value="HIS_KIN"/>
    <property type="match status" value="1"/>
</dbReference>
<dbReference type="GO" id="GO:0046983">
    <property type="term" value="F:protein dimerization activity"/>
    <property type="evidence" value="ECO:0007669"/>
    <property type="project" value="InterPro"/>
</dbReference>
<feature type="coiled-coil region" evidence="4">
    <location>
        <begin position="157"/>
        <end position="184"/>
    </location>
</feature>
<evidence type="ECO:0000256" key="4">
    <source>
        <dbReference type="SAM" id="Coils"/>
    </source>
</evidence>
<dbReference type="EMBL" id="CP162511">
    <property type="protein sequence ID" value="XDI06498.1"/>
    <property type="molecule type" value="Genomic_DNA"/>
</dbReference>
<dbReference type="SUPFAM" id="SSF55874">
    <property type="entry name" value="ATPase domain of HSP90 chaperone/DNA topoisomerase II/histidine kinase"/>
    <property type="match status" value="1"/>
</dbReference>
<gene>
    <name evidence="7" type="ORF">ABFY20_05220</name>
</gene>
<dbReference type="Pfam" id="PF07730">
    <property type="entry name" value="HisKA_3"/>
    <property type="match status" value="1"/>
</dbReference>
<dbReference type="PANTHER" id="PTHR24421">
    <property type="entry name" value="NITRATE/NITRITE SENSOR PROTEIN NARX-RELATED"/>
    <property type="match status" value="1"/>
</dbReference>
<feature type="transmembrane region" description="Helical" evidence="5">
    <location>
        <begin position="67"/>
        <end position="85"/>
    </location>
</feature>
<dbReference type="GO" id="GO:0016020">
    <property type="term" value="C:membrane"/>
    <property type="evidence" value="ECO:0007669"/>
    <property type="project" value="InterPro"/>
</dbReference>
<keyword evidence="5" id="KW-1133">Transmembrane helix</keyword>
<evidence type="ECO:0000313" key="7">
    <source>
        <dbReference type="EMBL" id="XDI06498.1"/>
    </source>
</evidence>
<dbReference type="Gene3D" id="1.20.5.1930">
    <property type="match status" value="1"/>
</dbReference>
<proteinExistence type="predicted"/>
<keyword evidence="5" id="KW-0472">Membrane</keyword>
<evidence type="ECO:0000256" key="3">
    <source>
        <dbReference type="ARBA" id="ARBA00023012"/>
    </source>
</evidence>
<dbReference type="CDD" id="cd16917">
    <property type="entry name" value="HATPase_UhpB-NarQ-NarX-like"/>
    <property type="match status" value="1"/>
</dbReference>
<dbReference type="AlphaFoldDB" id="A0AB39BJY3"/>
<organism evidence="7">
    <name type="scientific">Herbiconiux sp. A18JL235</name>
    <dbReference type="NCBI Taxonomy" id="3152363"/>
    <lineage>
        <taxon>Bacteria</taxon>
        <taxon>Bacillati</taxon>
        <taxon>Actinomycetota</taxon>
        <taxon>Actinomycetes</taxon>
        <taxon>Micrococcales</taxon>
        <taxon>Microbacteriaceae</taxon>
        <taxon>Herbiconiux</taxon>
    </lineage>
</organism>
<dbReference type="InterPro" id="IPR005467">
    <property type="entry name" value="His_kinase_dom"/>
</dbReference>
<keyword evidence="1" id="KW-0808">Transferase</keyword>
<dbReference type="InterPro" id="IPR011712">
    <property type="entry name" value="Sig_transdc_His_kin_sub3_dim/P"/>
</dbReference>
<evidence type="ECO:0000256" key="5">
    <source>
        <dbReference type="SAM" id="Phobius"/>
    </source>
</evidence>
<feature type="transmembrane region" description="Helical" evidence="5">
    <location>
        <begin position="113"/>
        <end position="132"/>
    </location>
</feature>
<keyword evidence="2 7" id="KW-0418">Kinase</keyword>
<sequence length="411" mass="42755">MTHPLTPVFVGLRTGLHLVFTALVALVVARAVVVPGPATGAVVATSVVLLAVYAAGAFAARRGRPRRLPALAWLLTLSVLWLALLVLTPEAAYLVFPLFFLYLHLLGRIGGPIAVAVVTATAVVALALHGGWSVGGVVGPMVGAGVAVLIGLGYRALAREAAERERLVAELLAARDRIAASERESGALAERARLARDIHDTVAQGLSSIQLLLHAAERADPDGPGIAHIRLARETAAADLAETRRFIRELSPPALENQGLAGALRRLADTQWATDGVRVEIVAPEGVELPMPVQTALLRIAQGAVANIVQHARASRATITLEILAAGPAQGERMLRLTVIDDGVGFDPEAVARARAGGRTDSFGLRATRERVEQLGGTLLVDSAPGRGTRLVVDLAIEPVAAAAGTAKGVA</sequence>